<keyword evidence="8" id="KW-1185">Reference proteome</keyword>
<feature type="transmembrane region" description="Helical" evidence="6">
    <location>
        <begin position="180"/>
        <end position="202"/>
    </location>
</feature>
<evidence type="ECO:0000256" key="4">
    <source>
        <dbReference type="ARBA" id="ARBA00022989"/>
    </source>
</evidence>
<name>A0A7C9VFR7_9HYPH</name>
<proteinExistence type="predicted"/>
<dbReference type="AlphaFoldDB" id="A0A7C9VFR7"/>
<evidence type="ECO:0000256" key="5">
    <source>
        <dbReference type="ARBA" id="ARBA00023136"/>
    </source>
</evidence>
<dbReference type="Pfam" id="PF09678">
    <property type="entry name" value="Caa3_CtaG"/>
    <property type="match status" value="1"/>
</dbReference>
<evidence type="ECO:0000313" key="7">
    <source>
        <dbReference type="EMBL" id="NGN45067.1"/>
    </source>
</evidence>
<evidence type="ECO:0000256" key="1">
    <source>
        <dbReference type="ARBA" id="ARBA00004651"/>
    </source>
</evidence>
<accession>A0A7C9VFR7</accession>
<protein>
    <submittedName>
        <fullName evidence="7">Cytochrome c oxidase assembly protein</fullName>
    </submittedName>
</protein>
<evidence type="ECO:0000256" key="3">
    <source>
        <dbReference type="ARBA" id="ARBA00022692"/>
    </source>
</evidence>
<dbReference type="InterPro" id="IPR019108">
    <property type="entry name" value="Caa3_assmbl_CtaG-rel"/>
</dbReference>
<keyword evidence="3 6" id="KW-0812">Transmembrane</keyword>
<keyword evidence="4 6" id="KW-1133">Transmembrane helix</keyword>
<reference evidence="7 8" key="1">
    <citation type="submission" date="2020-02" db="EMBL/GenBank/DDBJ databases">
        <title>Genome sequence of the type strain CGMCC 1.15528 of Mesorhizobium zhangyense.</title>
        <authorList>
            <person name="Gao J."/>
            <person name="Sun J."/>
        </authorList>
    </citation>
    <scope>NUCLEOTIDE SEQUENCE [LARGE SCALE GENOMIC DNA]</scope>
    <source>
        <strain evidence="7 8">CGMCC 1.15528</strain>
    </source>
</reference>
<comment type="subcellular location">
    <subcellularLocation>
        <location evidence="1">Cell membrane</location>
        <topology evidence="1">Multi-pass membrane protein</topology>
    </subcellularLocation>
</comment>
<comment type="caution">
    <text evidence="7">The sequence shown here is derived from an EMBL/GenBank/DDBJ whole genome shotgun (WGS) entry which is preliminary data.</text>
</comment>
<evidence type="ECO:0000313" key="8">
    <source>
        <dbReference type="Proteomes" id="UP000481252"/>
    </source>
</evidence>
<feature type="transmembrane region" description="Helical" evidence="6">
    <location>
        <begin position="64"/>
        <end position="82"/>
    </location>
</feature>
<feature type="transmembrane region" description="Helical" evidence="6">
    <location>
        <begin position="102"/>
        <end position="118"/>
    </location>
</feature>
<evidence type="ECO:0000256" key="2">
    <source>
        <dbReference type="ARBA" id="ARBA00022475"/>
    </source>
</evidence>
<evidence type="ECO:0000256" key="6">
    <source>
        <dbReference type="SAM" id="Phobius"/>
    </source>
</evidence>
<feature type="transmembrane region" description="Helical" evidence="6">
    <location>
        <begin position="130"/>
        <end position="152"/>
    </location>
</feature>
<dbReference type="GO" id="GO:0005886">
    <property type="term" value="C:plasma membrane"/>
    <property type="evidence" value="ECO:0007669"/>
    <property type="project" value="UniProtKB-SubCell"/>
</dbReference>
<keyword evidence="5 6" id="KW-0472">Membrane</keyword>
<organism evidence="7 8">
    <name type="scientific">Mesorhizobium zhangyense</name>
    <dbReference type="NCBI Taxonomy" id="1776730"/>
    <lineage>
        <taxon>Bacteria</taxon>
        <taxon>Pseudomonadati</taxon>
        <taxon>Pseudomonadota</taxon>
        <taxon>Alphaproteobacteria</taxon>
        <taxon>Hyphomicrobiales</taxon>
        <taxon>Phyllobacteriaceae</taxon>
        <taxon>Mesorhizobium</taxon>
    </lineage>
</organism>
<dbReference type="EMBL" id="JAAKZG010000024">
    <property type="protein sequence ID" value="NGN45067.1"/>
    <property type="molecule type" value="Genomic_DNA"/>
</dbReference>
<dbReference type="RefSeq" id="WP_165121439.1">
    <property type="nucleotide sequence ID" value="NZ_JAAKZG010000024.1"/>
</dbReference>
<dbReference type="Proteomes" id="UP000481252">
    <property type="component" value="Unassembled WGS sequence"/>
</dbReference>
<sequence length="214" mass="22712">MRRVSFLLGLTVLVMVWGGPLLDLYRNSFASHMLAHMGVVAIAAPLLAIVVSGSRFDLLARSSISTPIVASVVELFVVWLWHAPAMRALAERSVLVTVMEQSSFLAAGLFLWLSCIGYRTSEDTAARSGVGALGLLLTSVHMTLLGVLLSLAPRPLYGLDEVTCFGVTLSAQGDQHAGGVIMLAVGAVVYLIGGLVLLGRILSEPNAMQQAREP</sequence>
<gene>
    <name evidence="7" type="ORF">G6N74_28845</name>
</gene>
<keyword evidence="2" id="KW-1003">Cell membrane</keyword>
<feature type="transmembrane region" description="Helical" evidence="6">
    <location>
        <begin position="34"/>
        <end position="52"/>
    </location>
</feature>